<protein>
    <submittedName>
        <fullName evidence="1 2">Uncharacterized protein</fullName>
    </submittedName>
</protein>
<proteinExistence type="predicted"/>
<reference evidence="1 3" key="1">
    <citation type="journal article" date="2008" name="Science">
        <title>The Physcomitrella genome reveals evolutionary insights into the conquest of land by plants.</title>
        <authorList>
            <person name="Rensing S."/>
            <person name="Lang D."/>
            <person name="Zimmer A."/>
            <person name="Terry A."/>
            <person name="Salamov A."/>
            <person name="Shapiro H."/>
            <person name="Nishiyama T."/>
            <person name="Perroud P.-F."/>
            <person name="Lindquist E."/>
            <person name="Kamisugi Y."/>
            <person name="Tanahashi T."/>
            <person name="Sakakibara K."/>
            <person name="Fujita T."/>
            <person name="Oishi K."/>
            <person name="Shin-I T."/>
            <person name="Kuroki Y."/>
            <person name="Toyoda A."/>
            <person name="Suzuki Y."/>
            <person name="Hashimoto A."/>
            <person name="Yamaguchi K."/>
            <person name="Sugano A."/>
            <person name="Kohara Y."/>
            <person name="Fujiyama A."/>
            <person name="Anterola A."/>
            <person name="Aoki S."/>
            <person name="Ashton N."/>
            <person name="Barbazuk W.B."/>
            <person name="Barker E."/>
            <person name="Bennetzen J."/>
            <person name="Bezanilla M."/>
            <person name="Blankenship R."/>
            <person name="Cho S.H."/>
            <person name="Dutcher S."/>
            <person name="Estelle M."/>
            <person name="Fawcett J.A."/>
            <person name="Gundlach H."/>
            <person name="Hanada K."/>
            <person name="Heyl A."/>
            <person name="Hicks K.A."/>
            <person name="Hugh J."/>
            <person name="Lohr M."/>
            <person name="Mayer K."/>
            <person name="Melkozernov A."/>
            <person name="Murata T."/>
            <person name="Nelson D."/>
            <person name="Pils B."/>
            <person name="Prigge M."/>
            <person name="Reiss B."/>
            <person name="Renner T."/>
            <person name="Rombauts S."/>
            <person name="Rushton P."/>
            <person name="Sanderfoot A."/>
            <person name="Schween G."/>
            <person name="Shiu S.-H."/>
            <person name="Stueber K."/>
            <person name="Theodoulou F.L."/>
            <person name="Tu H."/>
            <person name="Van de Peer Y."/>
            <person name="Verrier P.J."/>
            <person name="Waters E."/>
            <person name="Wood A."/>
            <person name="Yang L."/>
            <person name="Cove D."/>
            <person name="Cuming A."/>
            <person name="Hasebe M."/>
            <person name="Lucas S."/>
            <person name="Mishler D.B."/>
            <person name="Reski R."/>
            <person name="Grigoriev I."/>
            <person name="Quatrano R.S."/>
            <person name="Boore J.L."/>
        </authorList>
    </citation>
    <scope>NUCLEOTIDE SEQUENCE [LARGE SCALE GENOMIC DNA]</scope>
    <source>
        <strain evidence="2 3">cv. Gransden 2004</strain>
    </source>
</reference>
<name>A0A2K1JQL7_PHYPA</name>
<evidence type="ECO:0000313" key="3">
    <source>
        <dbReference type="Proteomes" id="UP000006727"/>
    </source>
</evidence>
<reference evidence="1 3" key="2">
    <citation type="journal article" date="2018" name="Plant J.">
        <title>The Physcomitrella patens chromosome-scale assembly reveals moss genome structure and evolution.</title>
        <authorList>
            <person name="Lang D."/>
            <person name="Ullrich K.K."/>
            <person name="Murat F."/>
            <person name="Fuchs J."/>
            <person name="Jenkins J."/>
            <person name="Haas F.B."/>
            <person name="Piednoel M."/>
            <person name="Gundlach H."/>
            <person name="Van Bel M."/>
            <person name="Meyberg R."/>
            <person name="Vives C."/>
            <person name="Morata J."/>
            <person name="Symeonidi A."/>
            <person name="Hiss M."/>
            <person name="Muchero W."/>
            <person name="Kamisugi Y."/>
            <person name="Saleh O."/>
            <person name="Blanc G."/>
            <person name="Decker E.L."/>
            <person name="van Gessel N."/>
            <person name="Grimwood J."/>
            <person name="Hayes R.D."/>
            <person name="Graham S.W."/>
            <person name="Gunter L.E."/>
            <person name="McDaniel S.F."/>
            <person name="Hoernstein S.N.W."/>
            <person name="Larsson A."/>
            <person name="Li F.W."/>
            <person name="Perroud P.F."/>
            <person name="Phillips J."/>
            <person name="Ranjan P."/>
            <person name="Rokshar D.S."/>
            <person name="Rothfels C.J."/>
            <person name="Schneider L."/>
            <person name="Shu S."/>
            <person name="Stevenson D.W."/>
            <person name="Thummler F."/>
            <person name="Tillich M."/>
            <person name="Villarreal Aguilar J.C."/>
            <person name="Widiez T."/>
            <person name="Wong G.K."/>
            <person name="Wymore A."/>
            <person name="Zhang Y."/>
            <person name="Zimmer A.D."/>
            <person name="Quatrano R.S."/>
            <person name="Mayer K.F.X."/>
            <person name="Goodstein D."/>
            <person name="Casacuberta J.M."/>
            <person name="Vandepoele K."/>
            <person name="Reski R."/>
            <person name="Cuming A.C."/>
            <person name="Tuskan G.A."/>
            <person name="Maumus F."/>
            <person name="Salse J."/>
            <person name="Schmutz J."/>
            <person name="Rensing S.A."/>
        </authorList>
    </citation>
    <scope>NUCLEOTIDE SEQUENCE [LARGE SCALE GENOMIC DNA]</scope>
    <source>
        <strain evidence="2 3">cv. Gransden 2004</strain>
    </source>
</reference>
<evidence type="ECO:0000313" key="2">
    <source>
        <dbReference type="EnsemblPlants" id="Pp3c12_13260V3.1"/>
    </source>
</evidence>
<dbReference type="EMBL" id="ABEU02000012">
    <property type="protein sequence ID" value="PNR43828.1"/>
    <property type="molecule type" value="Genomic_DNA"/>
</dbReference>
<sequence>MVSVQNLLVYTHSVHAWAFAACLFFSASKKGEEQLDQSKAVVNIGMTIAQGSHPQSLERNVNYDWKGYAAKHIIYPRDQGRGAQGQRLLSSHSASQELSNNGSQAMKRATLLPEAEKCGPSISNDQMDNKVLPGRLQYSLKISGFVRVKTYVISHHSNKNCKCSPEWTCFFQNFGTCVPVGQDRLGFIATAMSLKSSVKLGK</sequence>
<keyword evidence="3" id="KW-1185">Reference proteome</keyword>
<gene>
    <name evidence="1" type="ORF">PHYPA_016211</name>
</gene>
<dbReference type="Gramene" id="Pp3c12_13260V3.1">
    <property type="protein sequence ID" value="Pp3c12_13260V3.1"/>
    <property type="gene ID" value="Pp3c12_13260"/>
</dbReference>
<dbReference type="EnsemblPlants" id="Pp3c12_13260V3.1">
    <property type="protein sequence ID" value="Pp3c12_13260V3.1"/>
    <property type="gene ID" value="Pp3c12_13260"/>
</dbReference>
<reference evidence="2" key="3">
    <citation type="submission" date="2020-12" db="UniProtKB">
        <authorList>
            <consortium name="EnsemblPlants"/>
        </authorList>
    </citation>
    <scope>IDENTIFICATION</scope>
</reference>
<organism evidence="1">
    <name type="scientific">Physcomitrium patens</name>
    <name type="common">Spreading-leaved earth moss</name>
    <name type="synonym">Physcomitrella patens</name>
    <dbReference type="NCBI Taxonomy" id="3218"/>
    <lineage>
        <taxon>Eukaryota</taxon>
        <taxon>Viridiplantae</taxon>
        <taxon>Streptophyta</taxon>
        <taxon>Embryophyta</taxon>
        <taxon>Bryophyta</taxon>
        <taxon>Bryophytina</taxon>
        <taxon>Bryopsida</taxon>
        <taxon>Funariidae</taxon>
        <taxon>Funariales</taxon>
        <taxon>Funariaceae</taxon>
        <taxon>Physcomitrium</taxon>
    </lineage>
</organism>
<dbReference type="Proteomes" id="UP000006727">
    <property type="component" value="Chromosome 12"/>
</dbReference>
<dbReference type="AlphaFoldDB" id="A0A2K1JQL7"/>
<evidence type="ECO:0000313" key="1">
    <source>
        <dbReference type="EMBL" id="PNR43828.1"/>
    </source>
</evidence>
<dbReference type="PaxDb" id="3218-PP1S469_5V6.1"/>
<accession>A0A2K1JQL7</accession>
<dbReference type="InParanoid" id="A0A2K1JQL7"/>